<comment type="caution">
    <text evidence="9">The sequence shown here is derived from an EMBL/GenBank/DDBJ whole genome shotgun (WGS) entry which is preliminary data.</text>
</comment>
<dbReference type="EMBL" id="BAABAT010000064">
    <property type="protein sequence ID" value="GAA4263277.1"/>
    <property type="molecule type" value="Genomic_DNA"/>
</dbReference>
<dbReference type="InterPro" id="IPR043595">
    <property type="entry name" value="FaeB/C/D"/>
</dbReference>
<evidence type="ECO:0000256" key="3">
    <source>
        <dbReference type="ARBA" id="ARBA00022651"/>
    </source>
</evidence>
<dbReference type="Proteomes" id="UP001500620">
    <property type="component" value="Unassembled WGS sequence"/>
</dbReference>
<evidence type="ECO:0000256" key="2">
    <source>
        <dbReference type="ARBA" id="ARBA00022525"/>
    </source>
</evidence>
<keyword evidence="5" id="KW-0378">Hydrolase</keyword>
<proteinExistence type="predicted"/>
<sequence length="344" mass="35646">MKWRTSSAASVRRTVWTVAAVGMLIVLIACDAAQQQGQGTATPTAATTTRAGAAKPRSPAVAAGSTDHSMTVGGKKRTYRLYRPANLSMSKPVPLVVMLHGALGDGLQAEMAYGWNAEADRKGFVVAYPDGLLRSWVVSADCCGPSAHGGVDDVAFIKAMVAEVSDGLPIDPARTYATGISNGGMLAYRLACDSTTFAAIGVVAGKLLGQCSTPAPISVIHVHGTGDDIVPYDGQPGKMNNDGVGLIPVKIDGGSVPDQIENWRKAARCSAPQAHTAGSVTTSLAHCPDGRDVELITIAGAGHQWPGGTPMPAVEKLLGLPPPSTALNATDVIWQFFSAHRRQG</sequence>
<keyword evidence="2" id="KW-0964">Secreted</keyword>
<keyword evidence="3" id="KW-0858">Xylan degradation</keyword>
<dbReference type="RefSeq" id="WP_345142320.1">
    <property type="nucleotide sequence ID" value="NZ_BAABAT010000064.1"/>
</dbReference>
<protein>
    <submittedName>
        <fullName evidence="9">PHB depolymerase family esterase</fullName>
    </submittedName>
</protein>
<keyword evidence="7" id="KW-0624">Polysaccharide degradation</keyword>
<dbReference type="PANTHER" id="PTHR38050">
    <property type="match status" value="1"/>
</dbReference>
<organism evidence="9 10">
    <name type="scientific">Dactylosporangium darangshiense</name>
    <dbReference type="NCBI Taxonomy" id="579108"/>
    <lineage>
        <taxon>Bacteria</taxon>
        <taxon>Bacillati</taxon>
        <taxon>Actinomycetota</taxon>
        <taxon>Actinomycetes</taxon>
        <taxon>Micromonosporales</taxon>
        <taxon>Micromonosporaceae</taxon>
        <taxon>Dactylosporangium</taxon>
    </lineage>
</organism>
<dbReference type="PROSITE" id="PS51257">
    <property type="entry name" value="PROKAR_LIPOPROTEIN"/>
    <property type="match status" value="1"/>
</dbReference>
<keyword evidence="10" id="KW-1185">Reference proteome</keyword>
<evidence type="ECO:0000256" key="7">
    <source>
        <dbReference type="ARBA" id="ARBA00023326"/>
    </source>
</evidence>
<evidence type="ECO:0000256" key="8">
    <source>
        <dbReference type="SAM" id="MobiDB-lite"/>
    </source>
</evidence>
<feature type="region of interest" description="Disordered" evidence="8">
    <location>
        <begin position="41"/>
        <end position="72"/>
    </location>
</feature>
<dbReference type="InterPro" id="IPR029058">
    <property type="entry name" value="AB_hydrolase_fold"/>
</dbReference>
<evidence type="ECO:0000256" key="1">
    <source>
        <dbReference type="ARBA" id="ARBA00004613"/>
    </source>
</evidence>
<dbReference type="PANTHER" id="PTHR38050:SF2">
    <property type="entry name" value="FERULOYL ESTERASE C-RELATED"/>
    <property type="match status" value="1"/>
</dbReference>
<keyword evidence="4" id="KW-0732">Signal</keyword>
<accession>A0ABP8DTT7</accession>
<evidence type="ECO:0000256" key="4">
    <source>
        <dbReference type="ARBA" id="ARBA00022729"/>
    </source>
</evidence>
<reference evidence="10" key="1">
    <citation type="journal article" date="2019" name="Int. J. Syst. Evol. Microbiol.">
        <title>The Global Catalogue of Microorganisms (GCM) 10K type strain sequencing project: providing services to taxonomists for standard genome sequencing and annotation.</title>
        <authorList>
            <consortium name="The Broad Institute Genomics Platform"/>
            <consortium name="The Broad Institute Genome Sequencing Center for Infectious Disease"/>
            <person name="Wu L."/>
            <person name="Ma J."/>
        </authorList>
    </citation>
    <scope>NUCLEOTIDE SEQUENCE [LARGE SCALE GENOMIC DNA]</scope>
    <source>
        <strain evidence="10">JCM 17441</strain>
    </source>
</reference>
<evidence type="ECO:0000313" key="9">
    <source>
        <dbReference type="EMBL" id="GAA4263277.1"/>
    </source>
</evidence>
<keyword evidence="6" id="KW-0119">Carbohydrate metabolism</keyword>
<evidence type="ECO:0000256" key="6">
    <source>
        <dbReference type="ARBA" id="ARBA00023277"/>
    </source>
</evidence>
<dbReference type="Pfam" id="PF10503">
    <property type="entry name" value="Esterase_PHB"/>
    <property type="match status" value="1"/>
</dbReference>
<comment type="subcellular location">
    <subcellularLocation>
        <location evidence="1">Secreted</location>
    </subcellularLocation>
</comment>
<feature type="compositionally biased region" description="Low complexity" evidence="8">
    <location>
        <begin position="41"/>
        <end position="54"/>
    </location>
</feature>
<name>A0ABP8DTT7_9ACTN</name>
<dbReference type="SUPFAM" id="SSF53474">
    <property type="entry name" value="alpha/beta-Hydrolases"/>
    <property type="match status" value="1"/>
</dbReference>
<dbReference type="InterPro" id="IPR010126">
    <property type="entry name" value="Esterase_phb"/>
</dbReference>
<evidence type="ECO:0000256" key="5">
    <source>
        <dbReference type="ARBA" id="ARBA00022801"/>
    </source>
</evidence>
<evidence type="ECO:0000313" key="10">
    <source>
        <dbReference type="Proteomes" id="UP001500620"/>
    </source>
</evidence>
<gene>
    <name evidence="9" type="ORF">GCM10022255_106370</name>
</gene>
<dbReference type="Gene3D" id="3.40.50.1820">
    <property type="entry name" value="alpha/beta hydrolase"/>
    <property type="match status" value="1"/>
</dbReference>